<dbReference type="EMBL" id="CP029254">
    <property type="protein sequence ID" value="AWK08557.1"/>
    <property type="molecule type" value="Genomic_DNA"/>
</dbReference>
<protein>
    <submittedName>
        <fullName evidence="2">Uncharacterized protein</fullName>
    </submittedName>
</protein>
<gene>
    <name evidence="2" type="ORF">DDQ41_06010</name>
</gene>
<feature type="compositionally biased region" description="Gly residues" evidence="1">
    <location>
        <begin position="102"/>
        <end position="111"/>
    </location>
</feature>
<feature type="region of interest" description="Disordered" evidence="1">
    <location>
        <begin position="33"/>
        <end position="111"/>
    </location>
</feature>
<proteinExistence type="predicted"/>
<name>A0ABM6V3K3_9ACTN</name>
<evidence type="ECO:0000256" key="1">
    <source>
        <dbReference type="SAM" id="MobiDB-lite"/>
    </source>
</evidence>
<reference evidence="2 3" key="1">
    <citation type="submission" date="2018-05" db="EMBL/GenBank/DDBJ databases">
        <title>Complete genome sequence of the Type Strain of Streptomyces spongiicola HNM0071, the producer of staurosporine.</title>
        <authorList>
            <person name="Zhou S."/>
            <person name="Huang X."/>
        </authorList>
    </citation>
    <scope>NUCLEOTIDE SEQUENCE [LARGE SCALE GENOMIC DNA]</scope>
    <source>
        <strain evidence="2 3">HNM0071</strain>
    </source>
</reference>
<sequence>MVTLRLRHAGAGPGIPAARVRVTFVEFVTFARVRRDPAGSGGVRRGARPDPRPGRQSPARRTTGSTSRPPESGGAHDRGPRGLRPEARGVTGRETRRAAAGLVGGGNGQSR</sequence>
<organism evidence="2 3">
    <name type="scientific">Streptomyces spongiicola</name>
    <dbReference type="NCBI Taxonomy" id="1690221"/>
    <lineage>
        <taxon>Bacteria</taxon>
        <taxon>Bacillati</taxon>
        <taxon>Actinomycetota</taxon>
        <taxon>Actinomycetes</taxon>
        <taxon>Kitasatosporales</taxon>
        <taxon>Streptomycetaceae</taxon>
        <taxon>Streptomyces</taxon>
    </lineage>
</organism>
<dbReference type="Proteomes" id="UP000245051">
    <property type="component" value="Chromosome"/>
</dbReference>
<accession>A0ABM6V3K3</accession>
<feature type="compositionally biased region" description="Polar residues" evidence="1">
    <location>
        <begin position="59"/>
        <end position="69"/>
    </location>
</feature>
<evidence type="ECO:0000313" key="3">
    <source>
        <dbReference type="Proteomes" id="UP000245051"/>
    </source>
</evidence>
<keyword evidence="3" id="KW-1185">Reference proteome</keyword>
<evidence type="ECO:0000313" key="2">
    <source>
        <dbReference type="EMBL" id="AWK08557.1"/>
    </source>
</evidence>
<feature type="compositionally biased region" description="Basic and acidic residues" evidence="1">
    <location>
        <begin position="74"/>
        <end position="97"/>
    </location>
</feature>